<dbReference type="RefSeq" id="WP_096056894.1">
    <property type="nucleotide sequence ID" value="NZ_CP023344.1"/>
</dbReference>
<evidence type="ECO:0000256" key="6">
    <source>
        <dbReference type="ARBA" id="ARBA00023315"/>
    </source>
</evidence>
<dbReference type="GO" id="GO:0016020">
    <property type="term" value="C:membrane"/>
    <property type="evidence" value="ECO:0007669"/>
    <property type="project" value="GOC"/>
</dbReference>
<comment type="subunit">
    <text evidence="7">Homotrimer.</text>
</comment>
<keyword evidence="5 7" id="KW-0443">Lipid metabolism</keyword>
<dbReference type="GO" id="GO:0103118">
    <property type="term" value="F:UDP-3-O-[(3R)-3-hydroxyacyl]-glucosamine N-acyltransferase activity"/>
    <property type="evidence" value="ECO:0007669"/>
    <property type="project" value="UniProtKB-EC"/>
</dbReference>
<dbReference type="PANTHER" id="PTHR43378:SF2">
    <property type="entry name" value="UDP-3-O-ACYLGLUCOSAMINE N-ACYLTRANSFERASE 1, MITOCHONDRIAL-RELATED"/>
    <property type="match status" value="1"/>
</dbReference>
<evidence type="ECO:0000256" key="2">
    <source>
        <dbReference type="ARBA" id="ARBA00022556"/>
    </source>
</evidence>
<gene>
    <name evidence="7 9" type="primary">lpxD</name>
    <name evidence="9" type="ORF">CMV30_15615</name>
</gene>
<reference evidence="9 10" key="1">
    <citation type="submission" date="2017-09" db="EMBL/GenBank/DDBJ databases">
        <title>Complete genome sequence of Verrucomicrobial strain HZ-65, isolated from freshwater.</title>
        <authorList>
            <person name="Choi A."/>
        </authorList>
    </citation>
    <scope>NUCLEOTIDE SEQUENCE [LARGE SCALE GENOMIC DNA]</scope>
    <source>
        <strain evidence="9 10">HZ-65</strain>
    </source>
</reference>
<dbReference type="OrthoDB" id="9784739at2"/>
<accession>A0A290QA04</accession>
<feature type="domain" description="UDP-3-O-[3-hydroxymyristoyl] glucosamine N-acyltransferase non-repeat region" evidence="8">
    <location>
        <begin position="21"/>
        <end position="85"/>
    </location>
</feature>
<keyword evidence="4 7" id="KW-0677">Repeat</keyword>
<keyword evidence="3 7" id="KW-0808">Transferase</keyword>
<dbReference type="AlphaFoldDB" id="A0A290QA04"/>
<keyword evidence="1 7" id="KW-0444">Lipid biosynthesis</keyword>
<dbReference type="InterPro" id="IPR020573">
    <property type="entry name" value="UDP_GlcNAc_AcTrfase_non-rep"/>
</dbReference>
<dbReference type="GO" id="GO:0009245">
    <property type="term" value="P:lipid A biosynthetic process"/>
    <property type="evidence" value="ECO:0007669"/>
    <property type="project" value="UniProtKB-UniRule"/>
</dbReference>
<dbReference type="InterPro" id="IPR018357">
    <property type="entry name" value="Hexapep_transf_CS"/>
</dbReference>
<dbReference type="GO" id="GO:0016410">
    <property type="term" value="F:N-acyltransferase activity"/>
    <property type="evidence" value="ECO:0007669"/>
    <property type="project" value="InterPro"/>
</dbReference>
<dbReference type="InterPro" id="IPR011004">
    <property type="entry name" value="Trimer_LpxA-like_sf"/>
</dbReference>
<comment type="function">
    <text evidence="7">Catalyzes the N-acylation of UDP-3-O-acylglucosamine using 3-hydroxyacyl-ACP as the acyl donor. Is involved in the biosynthesis of lipid A, a phosphorylated glycolipid that anchors the lipopolysaccharide to the outer membrane of the cell.</text>
</comment>
<dbReference type="Gene3D" id="3.40.1390.10">
    <property type="entry name" value="MurE/MurF, N-terminal domain"/>
    <property type="match status" value="1"/>
</dbReference>
<evidence type="ECO:0000256" key="1">
    <source>
        <dbReference type="ARBA" id="ARBA00022516"/>
    </source>
</evidence>
<name>A0A290QA04_9BACT</name>
<feature type="active site" description="Proton acceptor" evidence="7">
    <location>
        <position position="237"/>
    </location>
</feature>
<evidence type="ECO:0000313" key="10">
    <source>
        <dbReference type="Proteomes" id="UP000217265"/>
    </source>
</evidence>
<dbReference type="NCBIfam" id="NF002060">
    <property type="entry name" value="PRK00892.1"/>
    <property type="match status" value="1"/>
</dbReference>
<dbReference type="PROSITE" id="PS00101">
    <property type="entry name" value="HEXAPEP_TRANSFERASES"/>
    <property type="match status" value="1"/>
</dbReference>
<evidence type="ECO:0000256" key="3">
    <source>
        <dbReference type="ARBA" id="ARBA00022679"/>
    </source>
</evidence>
<evidence type="ECO:0000256" key="7">
    <source>
        <dbReference type="HAMAP-Rule" id="MF_00523"/>
    </source>
</evidence>
<proteinExistence type="inferred from homology"/>
<dbReference type="HAMAP" id="MF_00523">
    <property type="entry name" value="LpxD"/>
    <property type="match status" value="1"/>
</dbReference>
<organism evidence="9 10">
    <name type="scientific">Nibricoccus aquaticus</name>
    <dbReference type="NCBI Taxonomy" id="2576891"/>
    <lineage>
        <taxon>Bacteria</taxon>
        <taxon>Pseudomonadati</taxon>
        <taxon>Verrucomicrobiota</taxon>
        <taxon>Opitutia</taxon>
        <taxon>Opitutales</taxon>
        <taxon>Opitutaceae</taxon>
        <taxon>Nibricoccus</taxon>
    </lineage>
</organism>
<keyword evidence="10" id="KW-1185">Reference proteome</keyword>
<dbReference type="InterPro" id="IPR001451">
    <property type="entry name" value="Hexapep"/>
</dbReference>
<dbReference type="KEGG" id="vbh:CMV30_15615"/>
<keyword evidence="2 7" id="KW-0441">Lipid A biosynthesis</keyword>
<dbReference type="CDD" id="cd03352">
    <property type="entry name" value="LbH_LpxD"/>
    <property type="match status" value="1"/>
</dbReference>
<dbReference type="UniPathway" id="UPA00973"/>
<dbReference type="Gene3D" id="2.160.10.10">
    <property type="entry name" value="Hexapeptide repeat proteins"/>
    <property type="match status" value="1"/>
</dbReference>
<comment type="similarity">
    <text evidence="7">Belongs to the transferase hexapeptide repeat family. LpxD subfamily.</text>
</comment>
<comment type="catalytic activity">
    <reaction evidence="7">
        <text>a UDP-3-O-[(3R)-3-hydroxyacyl]-alpha-D-glucosamine + a (3R)-hydroxyacyl-[ACP] = a UDP-2-N,3-O-bis[(3R)-3-hydroxyacyl]-alpha-D-glucosamine + holo-[ACP] + H(+)</text>
        <dbReference type="Rhea" id="RHEA:53836"/>
        <dbReference type="Rhea" id="RHEA-COMP:9685"/>
        <dbReference type="Rhea" id="RHEA-COMP:9945"/>
        <dbReference type="ChEBI" id="CHEBI:15378"/>
        <dbReference type="ChEBI" id="CHEBI:64479"/>
        <dbReference type="ChEBI" id="CHEBI:78827"/>
        <dbReference type="ChEBI" id="CHEBI:137740"/>
        <dbReference type="ChEBI" id="CHEBI:137748"/>
        <dbReference type="EC" id="2.3.1.191"/>
    </reaction>
</comment>
<dbReference type="NCBIfam" id="TIGR01853">
    <property type="entry name" value="lipid_A_lpxD"/>
    <property type="match status" value="1"/>
</dbReference>
<dbReference type="PANTHER" id="PTHR43378">
    <property type="entry name" value="UDP-3-O-ACYLGLUCOSAMINE N-ACYLTRANSFERASE"/>
    <property type="match status" value="1"/>
</dbReference>
<sequence length="347" mass="35997">MQITTADLARHLGGELIGNGDATLTGFASADNARPGDLTFAEKEAYFAAAEASAATAILISGAFTSATKVLIRVPDARVAAAKALPLFFPADSFAPGIDSTARIAASAQIDPSAHIGPGCVIGENVIIGARTVLMGGNHVARDSRIGDDTRLSPHVVLYARTELGHRVSIHAGTVIGSDGYGYVFNQGKHVKILQVGHVIIHNDVEIGANAAIDRGALGPTIIGEGTKIDNLVHVAHNVVIGKHCLIMGQVGFAGSTHLGDYAVVASQSGIAGHLKIGRQAIIGAKSGVMRDVADKETVLGIPAAPDKQAKRQWIAVQRLPELMLRVRELEKQLATLAPSSAPKPSA</sequence>
<dbReference type="Pfam" id="PF04613">
    <property type="entry name" value="LpxD"/>
    <property type="match status" value="1"/>
</dbReference>
<evidence type="ECO:0000256" key="5">
    <source>
        <dbReference type="ARBA" id="ARBA00023098"/>
    </source>
</evidence>
<dbReference type="InterPro" id="IPR007691">
    <property type="entry name" value="LpxD"/>
</dbReference>
<dbReference type="Pfam" id="PF00132">
    <property type="entry name" value="Hexapep"/>
    <property type="match status" value="2"/>
</dbReference>
<dbReference type="Proteomes" id="UP000217265">
    <property type="component" value="Chromosome"/>
</dbReference>
<evidence type="ECO:0000313" key="9">
    <source>
        <dbReference type="EMBL" id="ATC65263.1"/>
    </source>
</evidence>
<protein>
    <recommendedName>
        <fullName evidence="7">UDP-3-O-acylglucosamine N-acyltransferase</fullName>
        <ecNumber evidence="7">2.3.1.191</ecNumber>
    </recommendedName>
</protein>
<keyword evidence="6 7" id="KW-0012">Acyltransferase</keyword>
<dbReference type="SUPFAM" id="SSF51161">
    <property type="entry name" value="Trimeric LpxA-like enzymes"/>
    <property type="match status" value="1"/>
</dbReference>
<dbReference type="EMBL" id="CP023344">
    <property type="protein sequence ID" value="ATC65263.1"/>
    <property type="molecule type" value="Genomic_DNA"/>
</dbReference>
<comment type="pathway">
    <text evidence="7">Bacterial outer membrane biogenesis; LPS lipid A biosynthesis.</text>
</comment>
<dbReference type="EC" id="2.3.1.191" evidence="7"/>
<evidence type="ECO:0000256" key="4">
    <source>
        <dbReference type="ARBA" id="ARBA00022737"/>
    </source>
</evidence>
<evidence type="ECO:0000259" key="8">
    <source>
        <dbReference type="Pfam" id="PF04613"/>
    </source>
</evidence>